<feature type="transmembrane region" description="Helical" evidence="7">
    <location>
        <begin position="470"/>
        <end position="494"/>
    </location>
</feature>
<feature type="transmembrane region" description="Helical" evidence="7">
    <location>
        <begin position="785"/>
        <end position="802"/>
    </location>
</feature>
<evidence type="ECO:0000256" key="1">
    <source>
        <dbReference type="ARBA" id="ARBA00004651"/>
    </source>
</evidence>
<evidence type="ECO:0000256" key="2">
    <source>
        <dbReference type="ARBA" id="ARBA00022475"/>
    </source>
</evidence>
<feature type="domain" description="ABC3 transporter permease C-terminal" evidence="8">
    <location>
        <begin position="695"/>
        <end position="811"/>
    </location>
</feature>
<dbReference type="RefSeq" id="WP_212989314.1">
    <property type="nucleotide sequence ID" value="NZ_BAABEA010000008.1"/>
</dbReference>
<accession>A0A919SBV1</accession>
<evidence type="ECO:0000256" key="4">
    <source>
        <dbReference type="ARBA" id="ARBA00022989"/>
    </source>
</evidence>
<feature type="transmembrane region" description="Helical" evidence="7">
    <location>
        <begin position="244"/>
        <end position="270"/>
    </location>
</feature>
<name>A0A919SBV1_9ACTN</name>
<evidence type="ECO:0000256" key="3">
    <source>
        <dbReference type="ARBA" id="ARBA00022692"/>
    </source>
</evidence>
<keyword evidence="5 7" id="KW-0472">Membrane</keyword>
<dbReference type="Pfam" id="PF02687">
    <property type="entry name" value="FtsX"/>
    <property type="match status" value="2"/>
</dbReference>
<sequence length="819" mass="82871">MRRTGLRPRRLVPTGLAIVLAVAFVAGTMIFSDSAKGALVDQYARAARNVDVALTAAPGGRLAPADLEAVRRTDGVASVAGRMRERLPLLDRNGRLVASFGTPGYGIDVGDDSALRPYDLTSGSPPASDGEAAIDSKTAETTGYRIGDSATVVDASDQRRSLRIVGIVAITGGVSTTVLTRAALTRLTDATGYREVVATIGSGAEAEAVRDRLPVPAEAVARTGDQLRRDLAKQAFAQISGLTIGLLLFAAVAVLVAGFVIANTFGILVAQRQRETALLRCVGARRGQILRSLLADSALVGAAGAVLGLVLGYAVAWGLLAGSVALGLQLPSGGLVLTPYPLLVSLIVGPLVTMVSAVVPAVRATRIPPVAALRMAVPATGRSRRSLVVAAALVAVAGTLTTVAGLRLAQPEPAMILVVAGGIGNFLALLLISPLVIGRLVAVLGWLPGRLFGVPARLAIANARRNPGRTAATTAALLVGVGLMAGGSTIAATVDRTAEVQLDQAYPVDYLITPAAGQRGIAPAVGAGLSGDRAFDLIAGVKRADGRVPGGTVTVAGISGAAIGTAYRPEVTAGRLAEFGPGTALVATGEGEVGDQLVVTAGSRKHTVRVAALVQNSDLVGEVILGPGDFAALYPGQRDDSLILLRAAPGTDAPAARQRIDAALAAHPLVQVDDLASVRAERGAAVRQIVGIIAVLLGFALVIALVGITNTLSLSVLERTRESALIRALGLTRGQLRATLLIEALLMAAAGAVAGVAFGVLYGWLTAEAAFGPTDALLVVPGGQLASFVVIAAVAGAGAAVLPSRRAARASVVGAMADA</sequence>
<keyword evidence="11" id="KW-1185">Reference proteome</keyword>
<proteinExistence type="inferred from homology"/>
<dbReference type="GO" id="GO:0022857">
    <property type="term" value="F:transmembrane transporter activity"/>
    <property type="evidence" value="ECO:0007669"/>
    <property type="project" value="TreeGrafter"/>
</dbReference>
<comment type="similarity">
    <text evidence="6">Belongs to the ABC-4 integral membrane protein family.</text>
</comment>
<dbReference type="InterPro" id="IPR003838">
    <property type="entry name" value="ABC3_permease_C"/>
</dbReference>
<dbReference type="EMBL" id="BOQL01000026">
    <property type="protein sequence ID" value="GIM68815.1"/>
    <property type="molecule type" value="Genomic_DNA"/>
</dbReference>
<evidence type="ECO:0000313" key="11">
    <source>
        <dbReference type="Proteomes" id="UP000681340"/>
    </source>
</evidence>
<dbReference type="Proteomes" id="UP000681340">
    <property type="component" value="Unassembled WGS sequence"/>
</dbReference>
<feature type="transmembrane region" description="Helical" evidence="7">
    <location>
        <begin position="426"/>
        <end position="449"/>
    </location>
</feature>
<protein>
    <submittedName>
        <fullName evidence="10">ABC transporter</fullName>
    </submittedName>
</protein>
<evidence type="ECO:0000313" key="10">
    <source>
        <dbReference type="EMBL" id="GIM68815.1"/>
    </source>
</evidence>
<evidence type="ECO:0000256" key="6">
    <source>
        <dbReference type="ARBA" id="ARBA00038076"/>
    </source>
</evidence>
<evidence type="ECO:0000256" key="5">
    <source>
        <dbReference type="ARBA" id="ARBA00023136"/>
    </source>
</evidence>
<dbReference type="InterPro" id="IPR050250">
    <property type="entry name" value="Macrolide_Exporter_MacB"/>
</dbReference>
<dbReference type="PANTHER" id="PTHR30572:SF4">
    <property type="entry name" value="ABC TRANSPORTER PERMEASE YTRF"/>
    <property type="match status" value="1"/>
</dbReference>
<dbReference type="AlphaFoldDB" id="A0A919SBV1"/>
<dbReference type="PANTHER" id="PTHR30572">
    <property type="entry name" value="MEMBRANE COMPONENT OF TRANSPORTER-RELATED"/>
    <property type="match status" value="1"/>
</dbReference>
<feature type="transmembrane region" description="Helical" evidence="7">
    <location>
        <begin position="293"/>
        <end position="320"/>
    </location>
</feature>
<dbReference type="GO" id="GO:0005886">
    <property type="term" value="C:plasma membrane"/>
    <property type="evidence" value="ECO:0007669"/>
    <property type="project" value="UniProtKB-SubCell"/>
</dbReference>
<keyword evidence="2" id="KW-1003">Cell membrane</keyword>
<feature type="transmembrane region" description="Helical" evidence="7">
    <location>
        <begin position="689"/>
        <end position="717"/>
    </location>
</feature>
<keyword evidence="4 7" id="KW-1133">Transmembrane helix</keyword>
<evidence type="ECO:0000259" key="9">
    <source>
        <dbReference type="Pfam" id="PF12704"/>
    </source>
</evidence>
<feature type="transmembrane region" description="Helical" evidence="7">
    <location>
        <begin position="340"/>
        <end position="365"/>
    </location>
</feature>
<comment type="subcellular location">
    <subcellularLocation>
        <location evidence="1">Cell membrane</location>
        <topology evidence="1">Multi-pass membrane protein</topology>
    </subcellularLocation>
</comment>
<evidence type="ECO:0000256" key="7">
    <source>
        <dbReference type="SAM" id="Phobius"/>
    </source>
</evidence>
<feature type="transmembrane region" description="Helical" evidence="7">
    <location>
        <begin position="738"/>
        <end position="765"/>
    </location>
</feature>
<keyword evidence="3 7" id="KW-0812">Transmembrane</keyword>
<gene>
    <name evidence="10" type="ORF">Aau02nite_33370</name>
</gene>
<dbReference type="InterPro" id="IPR025857">
    <property type="entry name" value="MacB_PCD"/>
</dbReference>
<reference evidence="10" key="1">
    <citation type="submission" date="2021-03" db="EMBL/GenBank/DDBJ databases">
        <title>Whole genome shotgun sequence of Actinoplanes auranticolor NBRC 12245.</title>
        <authorList>
            <person name="Komaki H."/>
            <person name="Tamura T."/>
        </authorList>
    </citation>
    <scope>NUCLEOTIDE SEQUENCE</scope>
    <source>
        <strain evidence="10">NBRC 12245</strain>
    </source>
</reference>
<dbReference type="Pfam" id="PF12704">
    <property type="entry name" value="MacB_PCD"/>
    <property type="match status" value="1"/>
</dbReference>
<feature type="domain" description="MacB-like periplasmic core" evidence="9">
    <location>
        <begin position="16"/>
        <end position="213"/>
    </location>
</feature>
<comment type="caution">
    <text evidence="10">The sequence shown here is derived from an EMBL/GenBank/DDBJ whole genome shotgun (WGS) entry which is preliminary data.</text>
</comment>
<evidence type="ECO:0000259" key="8">
    <source>
        <dbReference type="Pfam" id="PF02687"/>
    </source>
</evidence>
<organism evidence="10 11">
    <name type="scientific">Actinoplanes auranticolor</name>
    <dbReference type="NCBI Taxonomy" id="47988"/>
    <lineage>
        <taxon>Bacteria</taxon>
        <taxon>Bacillati</taxon>
        <taxon>Actinomycetota</taxon>
        <taxon>Actinomycetes</taxon>
        <taxon>Micromonosporales</taxon>
        <taxon>Micromonosporaceae</taxon>
        <taxon>Actinoplanes</taxon>
    </lineage>
</organism>
<feature type="domain" description="ABC3 transporter permease C-terminal" evidence="8">
    <location>
        <begin position="248"/>
        <end position="369"/>
    </location>
</feature>
<feature type="transmembrane region" description="Helical" evidence="7">
    <location>
        <begin position="386"/>
        <end position="406"/>
    </location>
</feature>